<evidence type="ECO:0000256" key="6">
    <source>
        <dbReference type="PROSITE-ProRule" id="PRU00094"/>
    </source>
</evidence>
<dbReference type="VEuPathDB" id="FungiDB:SPPG_01741"/>
<evidence type="ECO:0000256" key="3">
    <source>
        <dbReference type="ARBA" id="ARBA00022771"/>
    </source>
</evidence>
<dbReference type="SUPFAM" id="SSF57716">
    <property type="entry name" value="Glucocorticoid receptor-like (DNA-binding domain)"/>
    <property type="match status" value="1"/>
</dbReference>
<dbReference type="GO" id="GO:0045944">
    <property type="term" value="P:positive regulation of transcription by RNA polymerase II"/>
    <property type="evidence" value="ECO:0007669"/>
    <property type="project" value="TreeGrafter"/>
</dbReference>
<dbReference type="InterPro" id="IPR013088">
    <property type="entry name" value="Znf_NHR/GATA"/>
</dbReference>
<dbReference type="PROSITE" id="PS00344">
    <property type="entry name" value="GATA_ZN_FINGER_1"/>
    <property type="match status" value="1"/>
</dbReference>
<dbReference type="CDD" id="cd00202">
    <property type="entry name" value="ZnF_GATA"/>
    <property type="match status" value="1"/>
</dbReference>
<dbReference type="PANTHER" id="PTHR10071:SF281">
    <property type="entry name" value="BOX A-BINDING FACTOR-RELATED"/>
    <property type="match status" value="1"/>
</dbReference>
<gene>
    <name evidence="9" type="ORF">SPPG_01741</name>
</gene>
<dbReference type="GO" id="GO:0005634">
    <property type="term" value="C:nucleus"/>
    <property type="evidence" value="ECO:0007669"/>
    <property type="project" value="UniProtKB-SubCell"/>
</dbReference>
<feature type="compositionally biased region" description="Low complexity" evidence="7">
    <location>
        <begin position="333"/>
        <end position="346"/>
    </location>
</feature>
<dbReference type="Proteomes" id="UP000053201">
    <property type="component" value="Unassembled WGS sequence"/>
</dbReference>
<evidence type="ECO:0000256" key="5">
    <source>
        <dbReference type="ARBA" id="ARBA00023242"/>
    </source>
</evidence>
<dbReference type="InParanoid" id="A0A0L0HNY2"/>
<dbReference type="GO" id="GO:0000122">
    <property type="term" value="P:negative regulation of transcription by RNA polymerase II"/>
    <property type="evidence" value="ECO:0007669"/>
    <property type="project" value="TreeGrafter"/>
</dbReference>
<organism evidence="9 10">
    <name type="scientific">Spizellomyces punctatus (strain DAOM BR117)</name>
    <dbReference type="NCBI Taxonomy" id="645134"/>
    <lineage>
        <taxon>Eukaryota</taxon>
        <taxon>Fungi</taxon>
        <taxon>Fungi incertae sedis</taxon>
        <taxon>Chytridiomycota</taxon>
        <taxon>Chytridiomycota incertae sedis</taxon>
        <taxon>Chytridiomycetes</taxon>
        <taxon>Spizellomycetales</taxon>
        <taxon>Spizellomycetaceae</taxon>
        <taxon>Spizellomyces</taxon>
    </lineage>
</organism>
<dbReference type="AlphaFoldDB" id="A0A0L0HNY2"/>
<dbReference type="PROSITE" id="PS50114">
    <property type="entry name" value="GATA_ZN_FINGER_2"/>
    <property type="match status" value="1"/>
</dbReference>
<dbReference type="STRING" id="645134.A0A0L0HNY2"/>
<feature type="domain" description="GATA-type" evidence="8">
    <location>
        <begin position="227"/>
        <end position="275"/>
    </location>
</feature>
<dbReference type="Gene3D" id="3.30.50.10">
    <property type="entry name" value="Erythroid Transcription Factor GATA-1, subunit A"/>
    <property type="match status" value="1"/>
</dbReference>
<dbReference type="InterPro" id="IPR039355">
    <property type="entry name" value="Transcription_factor_GATA"/>
</dbReference>
<sequence>MAATLEGTFFNPFMLVDLNTLGGALDDTWSPQRDKQQSPPQSPVGAMDPLDMYLTTPFSETFDLTGNLDWFSGDMSLSDACSASQQDYKLDSEEQSSDDTASQDSLSQSAGSEHGSPSPSPLQETALAPSPTPAPNTLSQHVMFSPLSPPLAPIAAKSAETLEAHCLDSAATTAATIALAIQQQVQAQQFANASPGASAATLFGSSASTLASDDAKAQKRHQRFNVCVNCGTTKTPLWRRTPDGGQPICNACGLYLKTNHRMRPVNIIDRANRRTSVAPIVIPANPANLLNSSTTDRVPIPRVTSQIPAPAQQQPIASPQTQQAQVPHVFPSIHISTSPLSPSSASDLANRKRQRTDSGYTSDESESKRQVTAASPIRVCMSPEPLSESEHAAFREQVKAMSSSEAATLLKALEQQVEILRERLSATE</sequence>
<dbReference type="GO" id="GO:0008270">
    <property type="term" value="F:zinc ion binding"/>
    <property type="evidence" value="ECO:0007669"/>
    <property type="project" value="UniProtKB-KW"/>
</dbReference>
<accession>A0A0L0HNY2</accession>
<dbReference type="InterPro" id="IPR000679">
    <property type="entry name" value="Znf_GATA"/>
</dbReference>
<dbReference type="GO" id="GO:0000978">
    <property type="term" value="F:RNA polymerase II cis-regulatory region sequence-specific DNA binding"/>
    <property type="evidence" value="ECO:0007669"/>
    <property type="project" value="TreeGrafter"/>
</dbReference>
<dbReference type="OMA" id="RCSEEME"/>
<proteinExistence type="predicted"/>
<feature type="region of interest" description="Disordered" evidence="7">
    <location>
        <begin position="27"/>
        <end position="51"/>
    </location>
</feature>
<dbReference type="GO" id="GO:0000981">
    <property type="term" value="F:DNA-binding transcription factor activity, RNA polymerase II-specific"/>
    <property type="evidence" value="ECO:0007669"/>
    <property type="project" value="TreeGrafter"/>
</dbReference>
<keyword evidence="4" id="KW-0862">Zinc</keyword>
<evidence type="ECO:0000256" key="4">
    <source>
        <dbReference type="ARBA" id="ARBA00022833"/>
    </source>
</evidence>
<dbReference type="eggNOG" id="KOG1601">
    <property type="taxonomic scope" value="Eukaryota"/>
</dbReference>
<evidence type="ECO:0000256" key="2">
    <source>
        <dbReference type="ARBA" id="ARBA00022723"/>
    </source>
</evidence>
<dbReference type="Pfam" id="PF00320">
    <property type="entry name" value="GATA"/>
    <property type="match status" value="1"/>
</dbReference>
<keyword evidence="2" id="KW-0479">Metal-binding</keyword>
<dbReference type="PANTHER" id="PTHR10071">
    <property type="entry name" value="TRANSCRIPTION FACTOR GATA FAMILY MEMBER"/>
    <property type="match status" value="1"/>
</dbReference>
<dbReference type="OrthoDB" id="5597699at2759"/>
<evidence type="ECO:0000313" key="10">
    <source>
        <dbReference type="Proteomes" id="UP000053201"/>
    </source>
</evidence>
<feature type="compositionally biased region" description="Polar residues" evidence="7">
    <location>
        <begin position="98"/>
        <end position="123"/>
    </location>
</feature>
<dbReference type="RefSeq" id="XP_016610694.1">
    <property type="nucleotide sequence ID" value="XM_016750057.1"/>
</dbReference>
<feature type="region of interest" description="Disordered" evidence="7">
    <location>
        <begin position="86"/>
        <end position="142"/>
    </location>
</feature>
<comment type="subcellular location">
    <subcellularLocation>
        <location evidence="1">Nucleus</location>
    </subcellularLocation>
</comment>
<dbReference type="GeneID" id="27685384"/>
<evidence type="ECO:0000256" key="1">
    <source>
        <dbReference type="ARBA" id="ARBA00004123"/>
    </source>
</evidence>
<evidence type="ECO:0000256" key="7">
    <source>
        <dbReference type="SAM" id="MobiDB-lite"/>
    </source>
</evidence>
<keyword evidence="10" id="KW-1185">Reference proteome</keyword>
<name>A0A0L0HNY2_SPIPD</name>
<protein>
    <recommendedName>
        <fullName evidence="8">GATA-type domain-containing protein</fullName>
    </recommendedName>
</protein>
<evidence type="ECO:0000259" key="8">
    <source>
        <dbReference type="PROSITE" id="PS50114"/>
    </source>
</evidence>
<dbReference type="EMBL" id="KQ257452">
    <property type="protein sequence ID" value="KND02655.1"/>
    <property type="molecule type" value="Genomic_DNA"/>
</dbReference>
<evidence type="ECO:0000313" key="9">
    <source>
        <dbReference type="EMBL" id="KND02655.1"/>
    </source>
</evidence>
<keyword evidence="3 6" id="KW-0863">Zinc-finger</keyword>
<keyword evidence="5" id="KW-0539">Nucleus</keyword>
<feature type="region of interest" description="Disordered" evidence="7">
    <location>
        <begin position="333"/>
        <end position="385"/>
    </location>
</feature>
<dbReference type="SMART" id="SM00401">
    <property type="entry name" value="ZnF_GATA"/>
    <property type="match status" value="1"/>
</dbReference>
<reference evidence="9 10" key="1">
    <citation type="submission" date="2009-08" db="EMBL/GenBank/DDBJ databases">
        <title>The Genome Sequence of Spizellomyces punctatus strain DAOM BR117.</title>
        <authorList>
            <consortium name="The Broad Institute Genome Sequencing Platform"/>
            <person name="Russ C."/>
            <person name="Cuomo C."/>
            <person name="Shea T."/>
            <person name="Young S.K."/>
            <person name="Zeng Q."/>
            <person name="Koehrsen M."/>
            <person name="Haas B."/>
            <person name="Borodovsky M."/>
            <person name="Guigo R."/>
            <person name="Alvarado L."/>
            <person name="Berlin A."/>
            <person name="Bochicchio J."/>
            <person name="Borenstein D."/>
            <person name="Chapman S."/>
            <person name="Chen Z."/>
            <person name="Engels R."/>
            <person name="Freedman E."/>
            <person name="Gellesch M."/>
            <person name="Goldberg J."/>
            <person name="Griggs A."/>
            <person name="Gujja S."/>
            <person name="Heiman D."/>
            <person name="Hepburn T."/>
            <person name="Howarth C."/>
            <person name="Jen D."/>
            <person name="Larson L."/>
            <person name="Lewis B."/>
            <person name="Mehta T."/>
            <person name="Park D."/>
            <person name="Pearson M."/>
            <person name="Roberts A."/>
            <person name="Saif S."/>
            <person name="Shenoy N."/>
            <person name="Sisk P."/>
            <person name="Stolte C."/>
            <person name="Sykes S."/>
            <person name="Thomson T."/>
            <person name="Walk T."/>
            <person name="White J."/>
            <person name="Yandava C."/>
            <person name="Burger G."/>
            <person name="Gray M.W."/>
            <person name="Holland P.W.H."/>
            <person name="King N."/>
            <person name="Lang F.B.F."/>
            <person name="Roger A.J."/>
            <person name="Ruiz-Trillo I."/>
            <person name="Lander E."/>
            <person name="Nusbaum C."/>
        </authorList>
    </citation>
    <scope>NUCLEOTIDE SEQUENCE [LARGE SCALE GENOMIC DNA]</scope>
    <source>
        <strain evidence="9 10">DAOM BR117</strain>
    </source>
</reference>